<dbReference type="AlphaFoldDB" id="A0A402D278"/>
<dbReference type="InterPro" id="IPR029068">
    <property type="entry name" value="Glyas_Bleomycin-R_OHBP_Dase"/>
</dbReference>
<protein>
    <submittedName>
        <fullName evidence="1">Uncharacterized protein</fullName>
    </submittedName>
</protein>
<name>A0A402D278_9BACT</name>
<gene>
    <name evidence="1" type="primary">yetH</name>
    <name evidence="1" type="ORF">CCAX7_21880</name>
</gene>
<dbReference type="FunCoup" id="A0A402D278">
    <property type="interactions" value="2"/>
</dbReference>
<dbReference type="EMBL" id="AP025739">
    <property type="protein sequence ID" value="BDI30137.1"/>
    <property type="molecule type" value="Genomic_DNA"/>
</dbReference>
<dbReference type="InterPro" id="IPR004360">
    <property type="entry name" value="Glyas_Fos-R_dOase_dom"/>
</dbReference>
<reference evidence="1 2" key="1">
    <citation type="journal article" date="2019" name="Int. J. Syst. Evol. Microbiol.">
        <title>Capsulimonas corticalis gen. nov., sp. nov., an aerobic capsulated bacterium, of a novel bacterial order, Capsulimonadales ord. nov., of the class Armatimonadia of the phylum Armatimonadetes.</title>
        <authorList>
            <person name="Li J."/>
            <person name="Kudo C."/>
            <person name="Tonouchi A."/>
        </authorList>
    </citation>
    <scope>NUCLEOTIDE SEQUENCE [LARGE SCALE GENOMIC DNA]</scope>
    <source>
        <strain evidence="1 2">AX-7</strain>
    </source>
</reference>
<dbReference type="RefSeq" id="WP_119323589.1">
    <property type="nucleotide sequence ID" value="NZ_AP025739.1"/>
</dbReference>
<dbReference type="KEGG" id="ccot:CCAX7_21880"/>
<sequence>MSISVKLVCVYVRDQDAALAFYRDKLGFTVATDAPFGESGRWLEMAAPGGGPRVVLSLPQSPANVVGGFSNIIFTTDDIQKDYELLQNNGVEVTAPDVQPWGTFIIFTDLDGNQFVTGTTDD</sequence>
<dbReference type="InterPro" id="IPR037523">
    <property type="entry name" value="VOC_core"/>
</dbReference>
<dbReference type="PANTHER" id="PTHR36437:SF2">
    <property type="entry name" value="GLYOXALASE_BLEOMYCIN RESISTANCE PROTEIN_DIOXYGENASE"/>
    <property type="match status" value="1"/>
</dbReference>
<dbReference type="Proteomes" id="UP000287394">
    <property type="component" value="Chromosome"/>
</dbReference>
<evidence type="ECO:0000313" key="2">
    <source>
        <dbReference type="Proteomes" id="UP000287394"/>
    </source>
</evidence>
<dbReference type="SUPFAM" id="SSF54593">
    <property type="entry name" value="Glyoxalase/Bleomycin resistance protein/Dihydroxybiphenyl dioxygenase"/>
    <property type="match status" value="1"/>
</dbReference>
<proteinExistence type="predicted"/>
<dbReference type="Gene3D" id="3.10.180.10">
    <property type="entry name" value="2,3-Dihydroxybiphenyl 1,2-Dioxygenase, domain 1"/>
    <property type="match status" value="1"/>
</dbReference>
<organism evidence="1 2">
    <name type="scientific">Capsulimonas corticalis</name>
    <dbReference type="NCBI Taxonomy" id="2219043"/>
    <lineage>
        <taxon>Bacteria</taxon>
        <taxon>Bacillati</taxon>
        <taxon>Armatimonadota</taxon>
        <taxon>Armatimonadia</taxon>
        <taxon>Capsulimonadales</taxon>
        <taxon>Capsulimonadaceae</taxon>
        <taxon>Capsulimonas</taxon>
    </lineage>
</organism>
<evidence type="ECO:0000313" key="1">
    <source>
        <dbReference type="EMBL" id="BDI30137.1"/>
    </source>
</evidence>
<dbReference type="PANTHER" id="PTHR36437">
    <property type="entry name" value="GLYOXALASE/BLEOMYCIN RESISTANCE PROTEIN/DIOXYGENASE"/>
    <property type="match status" value="1"/>
</dbReference>
<accession>A0A402D278</accession>
<dbReference type="OrthoDB" id="9796521at2"/>
<dbReference type="PROSITE" id="PS51819">
    <property type="entry name" value="VOC"/>
    <property type="match status" value="1"/>
</dbReference>
<keyword evidence="2" id="KW-1185">Reference proteome</keyword>
<dbReference type="Pfam" id="PF00903">
    <property type="entry name" value="Glyoxalase"/>
    <property type="match status" value="1"/>
</dbReference>